<gene>
    <name evidence="4" type="ORF">JCM16775_0683</name>
</gene>
<evidence type="ECO:0000256" key="3">
    <source>
        <dbReference type="ARBA" id="ARBA00023098"/>
    </source>
</evidence>
<dbReference type="AlphaFoldDB" id="A0A510JFD7"/>
<dbReference type="OrthoDB" id="8442777at2"/>
<dbReference type="GO" id="GO:0006633">
    <property type="term" value="P:fatty acid biosynthetic process"/>
    <property type="evidence" value="ECO:0007669"/>
    <property type="project" value="InterPro"/>
</dbReference>
<dbReference type="Proteomes" id="UP000321892">
    <property type="component" value="Chromosome"/>
</dbReference>
<accession>A0A510JFD7</accession>
<dbReference type="PANTHER" id="PTHR38764">
    <property type="entry name" value="ACYL CARRIER PROTEIN PHOSPHODIESTERASE"/>
    <property type="match status" value="1"/>
</dbReference>
<proteinExistence type="predicted"/>
<dbReference type="PANTHER" id="PTHR38764:SF1">
    <property type="entry name" value="ACYL CARRIER PROTEIN PHOSPHODIESTERASE"/>
    <property type="match status" value="1"/>
</dbReference>
<evidence type="ECO:0000313" key="4">
    <source>
        <dbReference type="EMBL" id="BBM37978.1"/>
    </source>
</evidence>
<protein>
    <recommendedName>
        <fullName evidence="6">Acyl carrier protein phosphodiesterase</fullName>
    </recommendedName>
</protein>
<dbReference type="InterPro" id="IPR007431">
    <property type="entry name" value="ACP_PD"/>
</dbReference>
<evidence type="ECO:0000256" key="1">
    <source>
        <dbReference type="ARBA" id="ARBA00022516"/>
    </source>
</evidence>
<evidence type="ECO:0008006" key="6">
    <source>
        <dbReference type="Google" id="ProtNLM"/>
    </source>
</evidence>
<name>A0A510JFD7_9FUSO</name>
<dbReference type="Pfam" id="PF04336">
    <property type="entry name" value="ACP_PD"/>
    <property type="match status" value="1"/>
</dbReference>
<keyword evidence="5" id="KW-1185">Reference proteome</keyword>
<dbReference type="RefSeq" id="WP_026745637.1">
    <property type="nucleotide sequence ID" value="NZ_AP019823.1"/>
</dbReference>
<organism evidence="4 5">
    <name type="scientific">Leptotrichia hofstadii</name>
    <dbReference type="NCBI Taxonomy" id="157688"/>
    <lineage>
        <taxon>Bacteria</taxon>
        <taxon>Fusobacteriati</taxon>
        <taxon>Fusobacteriota</taxon>
        <taxon>Fusobacteriia</taxon>
        <taxon>Fusobacteriales</taxon>
        <taxon>Leptotrichiaceae</taxon>
        <taxon>Leptotrichia</taxon>
    </lineage>
</organism>
<dbReference type="EMBL" id="AP019823">
    <property type="protein sequence ID" value="BBM37978.1"/>
    <property type="molecule type" value="Genomic_DNA"/>
</dbReference>
<keyword evidence="1" id="KW-0444">Lipid biosynthesis</keyword>
<keyword evidence="3" id="KW-0443">Lipid metabolism</keyword>
<keyword evidence="2" id="KW-0378">Hydrolase</keyword>
<evidence type="ECO:0000256" key="2">
    <source>
        <dbReference type="ARBA" id="ARBA00022801"/>
    </source>
</evidence>
<evidence type="ECO:0000313" key="5">
    <source>
        <dbReference type="Proteomes" id="UP000321892"/>
    </source>
</evidence>
<sequence length="198" mass="23450">MNFLAHSLISLEIDEQENKKTLYGNFAGDFYKGLINKIELPEELKEGIVLHRIIDGISDRNENFLNELLAEKFGIFKGIVSDMFIDHFLAQNFDRLFNENINNIEKKILYNISKNQSFFSKKFAGTFTWIKNEKVMSNYKDIDFLERAFYGISKRVRKGEILRMAVEELEKNYSSFEEKSIKEFFYVKEKSIKKFINM</sequence>
<reference evidence="4 5" key="1">
    <citation type="submission" date="2019-07" db="EMBL/GenBank/DDBJ databases">
        <title>Complete Genome Sequence of Leptotrichia hofstadii Strain JCM16775.</title>
        <authorList>
            <person name="Watanabe S."/>
            <person name="Cui L."/>
        </authorList>
    </citation>
    <scope>NUCLEOTIDE SEQUENCE [LARGE SCALE GENOMIC DNA]</scope>
    <source>
        <strain evidence="4 5">JCM16775</strain>
    </source>
</reference>
<dbReference type="GO" id="GO:0008770">
    <property type="term" value="F:[acyl-carrier-protein] phosphodiesterase activity"/>
    <property type="evidence" value="ECO:0007669"/>
    <property type="project" value="InterPro"/>
</dbReference>
<dbReference type="KEGG" id="lhf:JCM16775_0683"/>